<dbReference type="GO" id="GO:0005886">
    <property type="term" value="C:plasma membrane"/>
    <property type="evidence" value="ECO:0007669"/>
    <property type="project" value="UniProtKB-SubCell"/>
</dbReference>
<dbReference type="PROSITE" id="PS50929">
    <property type="entry name" value="ABC_TM1F"/>
    <property type="match status" value="1"/>
</dbReference>
<evidence type="ECO:0000256" key="5">
    <source>
        <dbReference type="ARBA" id="ARBA00022989"/>
    </source>
</evidence>
<dbReference type="InterPro" id="IPR011527">
    <property type="entry name" value="ABC1_TM_dom"/>
</dbReference>
<evidence type="ECO:0000256" key="3">
    <source>
        <dbReference type="ARBA" id="ARBA00022741"/>
    </source>
</evidence>
<dbReference type="PANTHER" id="PTHR43394">
    <property type="entry name" value="ATP-DEPENDENT PERMEASE MDL1, MITOCHONDRIAL"/>
    <property type="match status" value="1"/>
</dbReference>
<comment type="subcellular location">
    <subcellularLocation>
        <location evidence="1">Cell membrane</location>
        <topology evidence="1">Multi-pass membrane protein</topology>
    </subcellularLocation>
</comment>
<dbReference type="Gene3D" id="1.20.1560.10">
    <property type="entry name" value="ABC transporter type 1, transmembrane domain"/>
    <property type="match status" value="1"/>
</dbReference>
<evidence type="ECO:0000256" key="7">
    <source>
        <dbReference type="SAM" id="Phobius"/>
    </source>
</evidence>
<evidence type="ECO:0000256" key="6">
    <source>
        <dbReference type="ARBA" id="ARBA00023136"/>
    </source>
</evidence>
<dbReference type="InterPro" id="IPR036640">
    <property type="entry name" value="ABC1_TM_sf"/>
</dbReference>
<evidence type="ECO:0000256" key="1">
    <source>
        <dbReference type="ARBA" id="ARBA00004651"/>
    </source>
</evidence>
<evidence type="ECO:0000313" key="10">
    <source>
        <dbReference type="EMBL" id="GGI05060.1"/>
    </source>
</evidence>
<dbReference type="InterPro" id="IPR003593">
    <property type="entry name" value="AAA+_ATPase"/>
</dbReference>
<dbReference type="GO" id="GO:0004386">
    <property type="term" value="F:helicase activity"/>
    <property type="evidence" value="ECO:0007669"/>
    <property type="project" value="UniProtKB-KW"/>
</dbReference>
<dbReference type="GO" id="GO:0005524">
    <property type="term" value="F:ATP binding"/>
    <property type="evidence" value="ECO:0007669"/>
    <property type="project" value="UniProtKB-KW"/>
</dbReference>
<dbReference type="Pfam" id="PF00664">
    <property type="entry name" value="ABC_membrane"/>
    <property type="match status" value="1"/>
</dbReference>
<dbReference type="EMBL" id="BMHA01000004">
    <property type="protein sequence ID" value="GGI05060.1"/>
    <property type="molecule type" value="Genomic_DNA"/>
</dbReference>
<accession>A0A8J3A726</accession>
<dbReference type="GO" id="GO:0015421">
    <property type="term" value="F:ABC-type oligopeptide transporter activity"/>
    <property type="evidence" value="ECO:0007669"/>
    <property type="project" value="TreeGrafter"/>
</dbReference>
<keyword evidence="11" id="KW-1185">Reference proteome</keyword>
<dbReference type="SUPFAM" id="SSF52540">
    <property type="entry name" value="P-loop containing nucleoside triphosphate hydrolases"/>
    <property type="match status" value="1"/>
</dbReference>
<dbReference type="Gene3D" id="3.40.50.300">
    <property type="entry name" value="P-loop containing nucleotide triphosphate hydrolases"/>
    <property type="match status" value="1"/>
</dbReference>
<feature type="transmembrane region" description="Helical" evidence="7">
    <location>
        <begin position="182"/>
        <end position="200"/>
    </location>
</feature>
<dbReference type="PANTHER" id="PTHR43394:SF1">
    <property type="entry name" value="ATP-BINDING CASSETTE SUB-FAMILY B MEMBER 10, MITOCHONDRIAL"/>
    <property type="match status" value="1"/>
</dbReference>
<keyword evidence="6 7" id="KW-0472">Membrane</keyword>
<dbReference type="Proteomes" id="UP000650511">
    <property type="component" value="Unassembled WGS sequence"/>
</dbReference>
<reference evidence="10" key="1">
    <citation type="journal article" date="2014" name="Int. J. Syst. Evol. Microbiol.">
        <title>Complete genome sequence of Corynebacterium casei LMG S-19264T (=DSM 44701T), isolated from a smear-ripened cheese.</title>
        <authorList>
            <consortium name="US DOE Joint Genome Institute (JGI-PGF)"/>
            <person name="Walter F."/>
            <person name="Albersmeier A."/>
            <person name="Kalinowski J."/>
            <person name="Ruckert C."/>
        </authorList>
    </citation>
    <scope>NUCLEOTIDE SEQUENCE</scope>
    <source>
        <strain evidence="10">CGMCC 1.14988</strain>
    </source>
</reference>
<dbReference type="InterPro" id="IPR003439">
    <property type="entry name" value="ABC_transporter-like_ATP-bd"/>
</dbReference>
<keyword evidence="2 7" id="KW-0812">Transmembrane</keyword>
<feature type="transmembrane region" description="Helical" evidence="7">
    <location>
        <begin position="153"/>
        <end position="175"/>
    </location>
</feature>
<keyword evidence="10" id="KW-0347">Helicase</keyword>
<dbReference type="GO" id="GO:0016887">
    <property type="term" value="F:ATP hydrolysis activity"/>
    <property type="evidence" value="ECO:0007669"/>
    <property type="project" value="InterPro"/>
</dbReference>
<organism evidence="10 11">
    <name type="scientific">Egicoccus halophilus</name>
    <dbReference type="NCBI Taxonomy" id="1670830"/>
    <lineage>
        <taxon>Bacteria</taxon>
        <taxon>Bacillati</taxon>
        <taxon>Actinomycetota</taxon>
        <taxon>Nitriliruptoria</taxon>
        <taxon>Egicoccales</taxon>
        <taxon>Egicoccaceae</taxon>
        <taxon>Egicoccus</taxon>
    </lineage>
</organism>
<evidence type="ECO:0000256" key="2">
    <source>
        <dbReference type="ARBA" id="ARBA00022692"/>
    </source>
</evidence>
<evidence type="ECO:0000259" key="9">
    <source>
        <dbReference type="PROSITE" id="PS50929"/>
    </source>
</evidence>
<dbReference type="SMART" id="SM00382">
    <property type="entry name" value="AAA"/>
    <property type="match status" value="1"/>
</dbReference>
<sequence length="599" mass="61971">MTTPPSAATSAPAVADDGDVAAAHWRLVGAFLAPHRRALTGFSLLVLVAGALPLAGPVLLGAIADGAGGAAGEADAARLALLAAAFGAVGLLANGADLLVAWLGARLAWRAANQLRVRVAAHALALGSTWHARSTPGEVVDRVDGDATRVGELLAQVVVRLSAALVTLAGVVVLLTVQDWRLGAALALLLAAGGVVLVRLRDLAVPAGVVARQRSGEVFGAAEERLRGAEELRALGGSRYAVADLHRRSALTLAPWRRQETYATGIWSASMLVVFGGGAVALLGGILLQRAGVLTIGQVLAAFTATQLTRRPLEQLAENIQQIQQAGAGAVRLGELLSQPPAVEFHGEARLPDGALEVELDAVRAAYPGADDDTLHGVTLHLPGGQHLGVVGASGGGKTTLTRLLHRSLDPRLGTVRLAGIDLREVDEASLRRRVAVVSQEVQLLSASIRDNLTLLGSVEADDDRLVAALDAVGLGDWYARLPSGLDARLGSEAGTSAGEAQLLALARVLLRDPGLVVLDEPTARLDTASAMAVTRALDVLLEGRTAVVVAHRLATLERVDRIALVRDGRIVEEGPRELLRHGDTGFARLVAAELGAVS</sequence>
<feature type="transmembrane region" description="Helical" evidence="7">
    <location>
        <begin position="76"/>
        <end position="103"/>
    </location>
</feature>
<dbReference type="InterPro" id="IPR039421">
    <property type="entry name" value="Type_1_exporter"/>
</dbReference>
<dbReference type="PROSITE" id="PS50893">
    <property type="entry name" value="ABC_TRANSPORTER_2"/>
    <property type="match status" value="1"/>
</dbReference>
<comment type="caution">
    <text evidence="10">The sequence shown here is derived from an EMBL/GenBank/DDBJ whole genome shotgun (WGS) entry which is preliminary data.</text>
</comment>
<feature type="transmembrane region" description="Helical" evidence="7">
    <location>
        <begin position="266"/>
        <end position="288"/>
    </location>
</feature>
<dbReference type="Pfam" id="PF00005">
    <property type="entry name" value="ABC_tran"/>
    <property type="match status" value="1"/>
</dbReference>
<reference evidence="10" key="2">
    <citation type="submission" date="2020-09" db="EMBL/GenBank/DDBJ databases">
        <authorList>
            <person name="Sun Q."/>
            <person name="Zhou Y."/>
        </authorList>
    </citation>
    <scope>NUCLEOTIDE SEQUENCE</scope>
    <source>
        <strain evidence="10">CGMCC 1.14988</strain>
    </source>
</reference>
<feature type="domain" description="ABC transmembrane type-1" evidence="9">
    <location>
        <begin position="44"/>
        <end position="325"/>
    </location>
</feature>
<keyword evidence="4" id="KW-0067">ATP-binding</keyword>
<evidence type="ECO:0000256" key="4">
    <source>
        <dbReference type="ARBA" id="ARBA00022840"/>
    </source>
</evidence>
<keyword evidence="10" id="KW-0378">Hydrolase</keyword>
<gene>
    <name evidence="10" type="ORF">GCM10011354_12210</name>
</gene>
<dbReference type="RefSeq" id="WP_165403953.1">
    <property type="nucleotide sequence ID" value="NZ_BMHA01000004.1"/>
</dbReference>
<feature type="transmembrane region" description="Helical" evidence="7">
    <location>
        <begin position="42"/>
        <end position="64"/>
    </location>
</feature>
<feature type="domain" description="ABC transporter" evidence="8">
    <location>
        <begin position="358"/>
        <end position="593"/>
    </location>
</feature>
<dbReference type="InterPro" id="IPR027417">
    <property type="entry name" value="P-loop_NTPase"/>
</dbReference>
<evidence type="ECO:0000259" key="8">
    <source>
        <dbReference type="PROSITE" id="PS50893"/>
    </source>
</evidence>
<keyword evidence="3" id="KW-0547">Nucleotide-binding</keyword>
<name>A0A8J3A726_9ACTN</name>
<dbReference type="SUPFAM" id="SSF90123">
    <property type="entry name" value="ABC transporter transmembrane region"/>
    <property type="match status" value="1"/>
</dbReference>
<evidence type="ECO:0000313" key="11">
    <source>
        <dbReference type="Proteomes" id="UP000650511"/>
    </source>
</evidence>
<keyword evidence="5 7" id="KW-1133">Transmembrane helix</keyword>
<protein>
    <submittedName>
        <fullName evidence="10">Helicase</fullName>
    </submittedName>
</protein>
<proteinExistence type="predicted"/>
<dbReference type="AlphaFoldDB" id="A0A8J3A726"/>